<sequence>MSTFGKSIRIYLKDGTVTGIKFGEVVNQTIQSISCPRLRVGELVDLPEANRPGVYFLFGEDEETGEAKAYIGEAENVRVRLQDHVYKKDFWNEVIFFVSKDENLTKSHVKYLESRLIQIAFQTRRYKTENDKKPQLSSLPLADRDAMEEFLTYIKLLIGVMGHKLLEEVTTFPGARKEDAMGPVNTLPGSTASNNPNAQLFLTVGGVRASALQTDEGIVVLKGSEATRNPTASISPGYKEMRERLVQNGILAGSEEKLVFQDDTLFNSPSAASCVILGYPTNGTTLWKNKAGKTFKEIESERMQTA</sequence>
<reference evidence="3" key="1">
    <citation type="journal article" date="2019" name="Int. J. Syst. Evol. Microbiol.">
        <title>The Global Catalogue of Microorganisms (GCM) 10K type strain sequencing project: providing services to taxonomists for standard genome sequencing and annotation.</title>
        <authorList>
            <consortium name="The Broad Institute Genomics Platform"/>
            <consortium name="The Broad Institute Genome Sequencing Center for Infectious Disease"/>
            <person name="Wu L."/>
            <person name="Ma J."/>
        </authorList>
    </citation>
    <scope>NUCLEOTIDE SEQUENCE [LARGE SCALE GENOMIC DNA]</scope>
    <source>
        <strain evidence="3">JCM 17919</strain>
    </source>
</reference>
<name>A0ABP8HNM8_9BACT</name>
<dbReference type="Proteomes" id="UP001501725">
    <property type="component" value="Unassembled WGS sequence"/>
</dbReference>
<evidence type="ECO:0000259" key="1">
    <source>
        <dbReference type="PROSITE" id="PS50164"/>
    </source>
</evidence>
<dbReference type="PROSITE" id="PS50164">
    <property type="entry name" value="GIY_YIG"/>
    <property type="match status" value="1"/>
</dbReference>
<gene>
    <name evidence="2" type="ORF">GCM10023184_40750</name>
</gene>
<dbReference type="Pfam" id="PF14267">
    <property type="entry name" value="DUF4357"/>
    <property type="match status" value="1"/>
</dbReference>
<dbReference type="EMBL" id="BAABGY010000016">
    <property type="protein sequence ID" value="GAA4341923.1"/>
    <property type="molecule type" value="Genomic_DNA"/>
</dbReference>
<feature type="domain" description="GIY-YIG" evidence="1">
    <location>
        <begin position="50"/>
        <end position="129"/>
    </location>
</feature>
<protein>
    <submittedName>
        <fullName evidence="2">GIY-YIG nuclease family protein</fullName>
    </submittedName>
</protein>
<keyword evidence="3" id="KW-1185">Reference proteome</keyword>
<accession>A0ABP8HNM8</accession>
<comment type="caution">
    <text evidence="2">The sequence shown here is derived from an EMBL/GenBank/DDBJ whole genome shotgun (WGS) entry which is preliminary data.</text>
</comment>
<proteinExistence type="predicted"/>
<dbReference type="InterPro" id="IPR000305">
    <property type="entry name" value="GIY-YIG_endonuc"/>
</dbReference>
<dbReference type="CDD" id="cd10447">
    <property type="entry name" value="GIY-YIG_unchar_2"/>
    <property type="match status" value="1"/>
</dbReference>
<dbReference type="RefSeq" id="WP_345257770.1">
    <property type="nucleotide sequence ID" value="NZ_BAABGY010000016.1"/>
</dbReference>
<evidence type="ECO:0000313" key="3">
    <source>
        <dbReference type="Proteomes" id="UP001501725"/>
    </source>
</evidence>
<evidence type="ECO:0000313" key="2">
    <source>
        <dbReference type="EMBL" id="GAA4341923.1"/>
    </source>
</evidence>
<organism evidence="2 3">
    <name type="scientific">Flaviaesturariibacter amylovorans</name>
    <dbReference type="NCBI Taxonomy" id="1084520"/>
    <lineage>
        <taxon>Bacteria</taxon>
        <taxon>Pseudomonadati</taxon>
        <taxon>Bacteroidota</taxon>
        <taxon>Chitinophagia</taxon>
        <taxon>Chitinophagales</taxon>
        <taxon>Chitinophagaceae</taxon>
        <taxon>Flaviaestuariibacter</taxon>
    </lineage>
</organism>
<dbReference type="InterPro" id="IPR025579">
    <property type="entry name" value="DUF4357"/>
</dbReference>